<feature type="region of interest" description="Disordered" evidence="1">
    <location>
        <begin position="31"/>
        <end position="55"/>
    </location>
</feature>
<organism evidence="2 3">
    <name type="scientific">Dissostichus eleginoides</name>
    <name type="common">Patagonian toothfish</name>
    <name type="synonym">Dissostichus amissus</name>
    <dbReference type="NCBI Taxonomy" id="100907"/>
    <lineage>
        <taxon>Eukaryota</taxon>
        <taxon>Metazoa</taxon>
        <taxon>Chordata</taxon>
        <taxon>Craniata</taxon>
        <taxon>Vertebrata</taxon>
        <taxon>Euteleostomi</taxon>
        <taxon>Actinopterygii</taxon>
        <taxon>Neopterygii</taxon>
        <taxon>Teleostei</taxon>
        <taxon>Neoteleostei</taxon>
        <taxon>Acanthomorphata</taxon>
        <taxon>Eupercaria</taxon>
        <taxon>Perciformes</taxon>
        <taxon>Notothenioidei</taxon>
        <taxon>Nototheniidae</taxon>
        <taxon>Dissostichus</taxon>
    </lineage>
</organism>
<proteinExistence type="predicted"/>
<dbReference type="GO" id="GO:0051213">
    <property type="term" value="F:dioxygenase activity"/>
    <property type="evidence" value="ECO:0007669"/>
    <property type="project" value="UniProtKB-KW"/>
</dbReference>
<dbReference type="Proteomes" id="UP001228049">
    <property type="component" value="Unassembled WGS sequence"/>
</dbReference>
<keyword evidence="2" id="KW-0067">ATP-binding</keyword>
<name>A0AAD9BYQ0_DISEL</name>
<sequence length="97" mass="10396">MQGYLCSSASQCPGKGPPQLNICTSSRLITHNTPAQPLPSLSPPQSSLETSTKKRRADGPCCIAAQTSSTEEGFLEEIAKMKALFGVGMFVFFSIER</sequence>
<reference evidence="2" key="1">
    <citation type="submission" date="2023-04" db="EMBL/GenBank/DDBJ databases">
        <title>Chromosome-level genome of Chaenocephalus aceratus.</title>
        <authorList>
            <person name="Park H."/>
        </authorList>
    </citation>
    <scope>NUCLEOTIDE SEQUENCE</scope>
    <source>
        <strain evidence="2">DE</strain>
        <tissue evidence="2">Muscle</tissue>
    </source>
</reference>
<evidence type="ECO:0000313" key="3">
    <source>
        <dbReference type="Proteomes" id="UP001228049"/>
    </source>
</evidence>
<evidence type="ECO:0000313" key="2">
    <source>
        <dbReference type="EMBL" id="KAK1891407.1"/>
    </source>
</evidence>
<keyword evidence="2" id="KW-0347">Helicase</keyword>
<feature type="non-terminal residue" evidence="2">
    <location>
        <position position="1"/>
    </location>
</feature>
<comment type="caution">
    <text evidence="2">The sequence shown here is derived from an EMBL/GenBank/DDBJ whole genome shotgun (WGS) entry which is preliminary data.</text>
</comment>
<keyword evidence="2" id="KW-0378">Hydrolase</keyword>
<dbReference type="AlphaFoldDB" id="A0AAD9BYQ0"/>
<keyword evidence="2" id="KW-0560">Oxidoreductase</keyword>
<keyword evidence="3" id="KW-1185">Reference proteome</keyword>
<dbReference type="GO" id="GO:0004386">
    <property type="term" value="F:helicase activity"/>
    <property type="evidence" value="ECO:0007669"/>
    <property type="project" value="UniProtKB-KW"/>
</dbReference>
<dbReference type="EMBL" id="JASDAP010000015">
    <property type="protein sequence ID" value="KAK1891407.1"/>
    <property type="molecule type" value="Genomic_DNA"/>
</dbReference>
<gene>
    <name evidence="2" type="ORF">KUDE01_010235</name>
</gene>
<keyword evidence="2" id="KW-0547">Nucleotide-binding</keyword>
<keyword evidence="2" id="KW-0223">Dioxygenase</keyword>
<evidence type="ECO:0000256" key="1">
    <source>
        <dbReference type="SAM" id="MobiDB-lite"/>
    </source>
</evidence>
<accession>A0AAD9BYQ0</accession>
<protein>
    <submittedName>
        <fullName evidence="2">Bifunctional helicase and thymine dioxygenase JBP2</fullName>
    </submittedName>
</protein>